<dbReference type="Pfam" id="PF05598">
    <property type="entry name" value="DUF772"/>
    <property type="match status" value="1"/>
</dbReference>
<dbReference type="EMBL" id="JAATLI010000005">
    <property type="protein sequence ID" value="NJC18029.1"/>
    <property type="molecule type" value="Genomic_DNA"/>
</dbReference>
<proteinExistence type="predicted"/>
<feature type="domain" description="Transposase DDE" evidence="2">
    <location>
        <begin position="357"/>
        <end position="476"/>
    </location>
</feature>
<feature type="domain" description="Transposase InsH N-terminal" evidence="1">
    <location>
        <begin position="18"/>
        <end position="112"/>
    </location>
</feature>
<gene>
    <name evidence="3" type="ORF">GGR15_001646</name>
</gene>
<dbReference type="InterPro" id="IPR008490">
    <property type="entry name" value="Transposase_InsH_N"/>
</dbReference>
<protein>
    <submittedName>
        <fullName evidence="3">Transposase</fullName>
    </submittedName>
</protein>
<dbReference type="PANTHER" id="PTHR35604:SF2">
    <property type="entry name" value="TRANSPOSASE INSH FOR INSERTION SEQUENCE ELEMENT IS5A-RELATED"/>
    <property type="match status" value="1"/>
</dbReference>
<dbReference type="InterPro" id="IPR025668">
    <property type="entry name" value="Tnp_DDE_dom"/>
</dbReference>
<dbReference type="Proteomes" id="UP000576368">
    <property type="component" value="Unassembled WGS sequence"/>
</dbReference>
<name>A0A7X6BJ54_9BACT</name>
<comment type="caution">
    <text evidence="3">The sequence shown here is derived from an EMBL/GenBank/DDBJ whole genome shotgun (WGS) entry which is preliminary data.</text>
</comment>
<dbReference type="Pfam" id="PF13751">
    <property type="entry name" value="DDE_Tnp_1_6"/>
    <property type="match status" value="1"/>
</dbReference>
<dbReference type="NCBIfam" id="NF033551">
    <property type="entry name" value="transpos_IS1182"/>
    <property type="match status" value="1"/>
</dbReference>
<dbReference type="AlphaFoldDB" id="A0A7X6BJ54"/>
<sequence>MMLPRQTSLSFSVYSDLYDKLIPRDNKLHQLNDLVDFTFVYDELSSRYCQTNGRVAIDPVRVFKYLLLKVIFDLSDVDVVDRSRYDLSFKYFLDLAPEDDVLDASTLTRFRRQRLKDMNLLDLLVSKTVSLARSRGVLEGKAIILDATHTLSRYNLYSARVALQGRLRHLQSTIRQAPLPAGEINDILSTVSPGETLEQTRAACTSLVQRVRSHGGLSSLPLVNERVNLLEETLEDVKDSVSFSVDKEARVGHKAVNKSFFGYKTHVAMTSNGIITAALVTTGEKADGQYLEPLVERSVENGMEVDTVIGDMAYSGRDNIMYATGHDVQLVSRLNPVLDGVRGETGFVYNKDEAMMVCPAGHLAYKECYLKPEGNKNARRVYFFDVKRCKECPLCEGCYKEGARKKTFSVMIKSDEHVEQRKFQETGVFRANARLRPRVEAKFAQLKNVFGYDRAVSCGLDCMSMQGAITIFAANML</sequence>
<evidence type="ECO:0000313" key="4">
    <source>
        <dbReference type="Proteomes" id="UP000576368"/>
    </source>
</evidence>
<reference evidence="3 4" key="1">
    <citation type="submission" date="2020-03" db="EMBL/GenBank/DDBJ databases">
        <title>Genomic Encyclopedia of Type Strains, Phase IV (KMG-IV): sequencing the most valuable type-strain genomes for metagenomic binning, comparative biology and taxonomic classification.</title>
        <authorList>
            <person name="Goeker M."/>
        </authorList>
    </citation>
    <scope>NUCLEOTIDE SEQUENCE [LARGE SCALE GENOMIC DNA]</scope>
    <source>
        <strain evidence="3 4">DSM 105722</strain>
    </source>
</reference>
<evidence type="ECO:0000313" key="3">
    <source>
        <dbReference type="EMBL" id="NJC18029.1"/>
    </source>
</evidence>
<evidence type="ECO:0000259" key="1">
    <source>
        <dbReference type="Pfam" id="PF05598"/>
    </source>
</evidence>
<organism evidence="3 4">
    <name type="scientific">Butyricimonas paravirosa</name>
    <dbReference type="NCBI Taxonomy" id="1472417"/>
    <lineage>
        <taxon>Bacteria</taxon>
        <taxon>Pseudomonadati</taxon>
        <taxon>Bacteroidota</taxon>
        <taxon>Bacteroidia</taxon>
        <taxon>Bacteroidales</taxon>
        <taxon>Odoribacteraceae</taxon>
        <taxon>Butyricimonas</taxon>
    </lineage>
</organism>
<evidence type="ECO:0000259" key="2">
    <source>
        <dbReference type="Pfam" id="PF13751"/>
    </source>
</evidence>
<accession>A0A7X6BJ54</accession>
<dbReference type="InterPro" id="IPR047629">
    <property type="entry name" value="IS1182_transpos"/>
</dbReference>
<dbReference type="PANTHER" id="PTHR35604">
    <property type="entry name" value="TRANSPOSASE INSH FOR INSERTION SEQUENCE ELEMENT IS5A-RELATED"/>
    <property type="match status" value="1"/>
</dbReference>